<keyword evidence="3" id="KW-0547">Nucleotide-binding</keyword>
<dbReference type="PANTHER" id="PTHR46743:SF2">
    <property type="entry name" value="TEICHOIC ACIDS EXPORT ATP-BINDING PROTEIN TAGH"/>
    <property type="match status" value="1"/>
</dbReference>
<dbReference type="InterPro" id="IPR027417">
    <property type="entry name" value="P-loop_NTPase"/>
</dbReference>
<dbReference type="EMBL" id="MRUL01000027">
    <property type="protein sequence ID" value="OON35657.1"/>
    <property type="molecule type" value="Genomic_DNA"/>
</dbReference>
<dbReference type="Proteomes" id="UP000190667">
    <property type="component" value="Unassembled WGS sequence"/>
</dbReference>
<dbReference type="InterPro" id="IPR015860">
    <property type="entry name" value="ABC_transpr_TagH-like"/>
</dbReference>
<dbReference type="InterPro" id="IPR017871">
    <property type="entry name" value="ABC_transporter-like_CS"/>
</dbReference>
<comment type="similarity">
    <text evidence="1">Belongs to the ABC transporter superfamily. Drug exporter-2 (TC 3.A.1.117) family.</text>
</comment>
<dbReference type="STRING" id="1926881.BTJ39_22090"/>
<dbReference type="GO" id="GO:0016020">
    <property type="term" value="C:membrane"/>
    <property type="evidence" value="ECO:0007669"/>
    <property type="project" value="InterPro"/>
</dbReference>
<evidence type="ECO:0000313" key="7">
    <source>
        <dbReference type="Proteomes" id="UP000190667"/>
    </source>
</evidence>
<organism evidence="6 7">
    <name type="scientific">Izhakiella australiensis</name>
    <dbReference type="NCBI Taxonomy" id="1926881"/>
    <lineage>
        <taxon>Bacteria</taxon>
        <taxon>Pseudomonadati</taxon>
        <taxon>Pseudomonadota</taxon>
        <taxon>Gammaproteobacteria</taxon>
        <taxon>Enterobacterales</taxon>
        <taxon>Erwiniaceae</taxon>
        <taxon>Izhakiella</taxon>
    </lineage>
</organism>
<dbReference type="PANTHER" id="PTHR46743">
    <property type="entry name" value="TEICHOIC ACIDS EXPORT ATP-BINDING PROTEIN TAGH"/>
    <property type="match status" value="1"/>
</dbReference>
<dbReference type="SUPFAM" id="SSF52540">
    <property type="entry name" value="P-loop containing nucleoside triphosphate hydrolases"/>
    <property type="match status" value="1"/>
</dbReference>
<name>A0A1S8YA00_9GAMM</name>
<dbReference type="RefSeq" id="WP_078004844.1">
    <property type="nucleotide sequence ID" value="NZ_MRUL01000027.1"/>
</dbReference>
<accession>A0A1S8YA00</accession>
<evidence type="ECO:0000256" key="4">
    <source>
        <dbReference type="ARBA" id="ARBA00022840"/>
    </source>
</evidence>
<evidence type="ECO:0000259" key="5">
    <source>
        <dbReference type="PROSITE" id="PS50893"/>
    </source>
</evidence>
<dbReference type="SMART" id="SM00382">
    <property type="entry name" value="AAA"/>
    <property type="match status" value="1"/>
</dbReference>
<comment type="caution">
    <text evidence="6">The sequence shown here is derived from an EMBL/GenBank/DDBJ whole genome shotgun (WGS) entry which is preliminary data.</text>
</comment>
<keyword evidence="7" id="KW-1185">Reference proteome</keyword>
<dbReference type="InterPro" id="IPR003593">
    <property type="entry name" value="AAA+_ATPase"/>
</dbReference>
<dbReference type="GO" id="GO:0016887">
    <property type="term" value="F:ATP hydrolysis activity"/>
    <property type="evidence" value="ECO:0007669"/>
    <property type="project" value="InterPro"/>
</dbReference>
<dbReference type="Pfam" id="PF00005">
    <property type="entry name" value="ABC_tran"/>
    <property type="match status" value="1"/>
</dbReference>
<dbReference type="OrthoDB" id="9778870at2"/>
<evidence type="ECO:0000256" key="3">
    <source>
        <dbReference type="ARBA" id="ARBA00022741"/>
    </source>
</evidence>
<sequence length="324" mass="36690">MSNEKIIELKNVEVTYREKKTLFTYDEYTALKNISFDLYKGETLGIIGRNGAGKSTLLRVLAGIIKPDSGDIKIHSNSISLMALQAGFDPNLSGRQNTIFSGMVLGHRLSYIKTIIESIKKYSELNDFFEKPIKNYSSGMLARLGFSIAMYTTPEVLLIDEVLGVGDVTFAEKAKKSIREKIKSDTTVVIVSHDEAQLKQLSDRLVCIENGVVLFEGPSESVYNKYNLIMKLTSYGLHLHEYVNNNVVAFKVDSVNPSPNYSDLNFIMEEDISDVYFETKSGHSDKVIVKDNGFWIRMFHDDSYHIFLQRKNDNKESIKITIGY</sequence>
<reference evidence="6 7" key="1">
    <citation type="submission" date="2016-12" db="EMBL/GenBank/DDBJ databases">
        <title>Izhakiella australiana sp. nov. of genus Izhakiella isolated from Australian desert.</title>
        <authorList>
            <person name="Ji M."/>
        </authorList>
    </citation>
    <scope>NUCLEOTIDE SEQUENCE [LARGE SCALE GENOMIC DNA]</scope>
    <source>
        <strain evidence="6 7">D4N98</strain>
    </source>
</reference>
<dbReference type="CDD" id="cd03220">
    <property type="entry name" value="ABC_KpsT_Wzt"/>
    <property type="match status" value="1"/>
</dbReference>
<proteinExistence type="inferred from homology"/>
<dbReference type="PROSITE" id="PS00211">
    <property type="entry name" value="ABC_TRANSPORTER_1"/>
    <property type="match status" value="1"/>
</dbReference>
<evidence type="ECO:0000256" key="2">
    <source>
        <dbReference type="ARBA" id="ARBA00022448"/>
    </source>
</evidence>
<feature type="domain" description="ABC transporter" evidence="5">
    <location>
        <begin position="7"/>
        <end position="235"/>
    </location>
</feature>
<dbReference type="InterPro" id="IPR050683">
    <property type="entry name" value="Bact_Polysacc_Export_ATP-bd"/>
</dbReference>
<gene>
    <name evidence="6" type="ORF">BTJ39_22090</name>
</gene>
<dbReference type="Gene3D" id="3.40.50.300">
    <property type="entry name" value="P-loop containing nucleotide triphosphate hydrolases"/>
    <property type="match status" value="1"/>
</dbReference>
<protein>
    <recommendedName>
        <fullName evidence="5">ABC transporter domain-containing protein</fullName>
    </recommendedName>
</protein>
<dbReference type="InterPro" id="IPR003439">
    <property type="entry name" value="ABC_transporter-like_ATP-bd"/>
</dbReference>
<keyword evidence="4" id="KW-0067">ATP-binding</keyword>
<evidence type="ECO:0000256" key="1">
    <source>
        <dbReference type="ARBA" id="ARBA00006526"/>
    </source>
</evidence>
<dbReference type="PROSITE" id="PS50893">
    <property type="entry name" value="ABC_TRANSPORTER_2"/>
    <property type="match status" value="1"/>
</dbReference>
<evidence type="ECO:0000313" key="6">
    <source>
        <dbReference type="EMBL" id="OON35657.1"/>
    </source>
</evidence>
<dbReference type="GO" id="GO:0005524">
    <property type="term" value="F:ATP binding"/>
    <property type="evidence" value="ECO:0007669"/>
    <property type="project" value="UniProtKB-KW"/>
</dbReference>
<dbReference type="AlphaFoldDB" id="A0A1S8YA00"/>
<dbReference type="GO" id="GO:0140359">
    <property type="term" value="F:ABC-type transporter activity"/>
    <property type="evidence" value="ECO:0007669"/>
    <property type="project" value="InterPro"/>
</dbReference>
<keyword evidence="2" id="KW-0813">Transport</keyword>